<gene>
    <name evidence="1" type="ORF">FBBNIHIM_02840</name>
</gene>
<keyword evidence="2" id="KW-1185">Reference proteome</keyword>
<reference evidence="1" key="1">
    <citation type="submission" date="2022-05" db="EMBL/GenBank/DDBJ databases">
        <authorList>
            <person name="Blom J."/>
        </authorList>
    </citation>
    <scope>NUCLEOTIDE SEQUENCE</scope>
    <source>
        <strain evidence="1">Type strain: CPO20170097</strain>
    </source>
</reference>
<dbReference type="EMBL" id="CALSBS010000002">
    <property type="protein sequence ID" value="CAH6635753.1"/>
    <property type="molecule type" value="Genomic_DNA"/>
</dbReference>
<name>A0ABM9F5F7_9ENTR</name>
<evidence type="ECO:0000313" key="2">
    <source>
        <dbReference type="Proteomes" id="UP001152651"/>
    </source>
</evidence>
<accession>A0ABM9F5F7</accession>
<protein>
    <submittedName>
        <fullName evidence="1">Uncharacterized protein</fullName>
    </submittedName>
</protein>
<proteinExistence type="predicted"/>
<comment type="caution">
    <text evidence="1">The sequence shown here is derived from an EMBL/GenBank/DDBJ whole genome shotgun (WGS) entry which is preliminary data.</text>
</comment>
<organism evidence="1 2">
    <name type="scientific">Pseudocitrobacter vendiensis</name>
    <dbReference type="NCBI Taxonomy" id="2488306"/>
    <lineage>
        <taxon>Bacteria</taxon>
        <taxon>Pseudomonadati</taxon>
        <taxon>Pseudomonadota</taxon>
        <taxon>Gammaproteobacteria</taxon>
        <taxon>Enterobacterales</taxon>
        <taxon>Enterobacteriaceae</taxon>
        <taxon>Pseudocitrobacter</taxon>
    </lineage>
</organism>
<dbReference type="Proteomes" id="UP001152651">
    <property type="component" value="Unassembled WGS sequence"/>
</dbReference>
<evidence type="ECO:0000313" key="1">
    <source>
        <dbReference type="EMBL" id="CAH6635753.1"/>
    </source>
</evidence>
<sequence>MCNVVLHFSARTGCICSLNEHGEFIIGTLISGEKPVSGDLLVSDHNANGPARVFNVTRDSRFTMDIHFRTCSEVCARHWLKTRGVTL</sequence>